<organism evidence="2 3">
    <name type="scientific">Pedobacter mendelii</name>
    <dbReference type="NCBI Taxonomy" id="1908240"/>
    <lineage>
        <taxon>Bacteria</taxon>
        <taxon>Pseudomonadati</taxon>
        <taxon>Bacteroidota</taxon>
        <taxon>Sphingobacteriia</taxon>
        <taxon>Sphingobacteriales</taxon>
        <taxon>Sphingobacteriaceae</taxon>
        <taxon>Pedobacter</taxon>
    </lineage>
</organism>
<evidence type="ECO:0000259" key="1">
    <source>
        <dbReference type="Pfam" id="PF06628"/>
    </source>
</evidence>
<reference evidence="3" key="1">
    <citation type="journal article" date="2019" name="Int. J. Syst. Evol. Microbiol.">
        <title>The Global Catalogue of Microorganisms (GCM) 10K type strain sequencing project: providing services to taxonomists for standard genome sequencing and annotation.</title>
        <authorList>
            <consortium name="The Broad Institute Genomics Platform"/>
            <consortium name="The Broad Institute Genome Sequencing Center for Infectious Disease"/>
            <person name="Wu L."/>
            <person name="Ma J."/>
        </authorList>
    </citation>
    <scope>NUCLEOTIDE SEQUENCE [LARGE SCALE GENOMIC DNA]</scope>
    <source>
        <strain evidence="3">CCM 8939</strain>
    </source>
</reference>
<evidence type="ECO:0000313" key="3">
    <source>
        <dbReference type="Proteomes" id="UP000645390"/>
    </source>
</evidence>
<gene>
    <name evidence="2" type="ORF">GCM10008119_10870</name>
</gene>
<dbReference type="Gene3D" id="1.20.1370.60">
    <property type="match status" value="1"/>
</dbReference>
<accession>A0ABQ2BE65</accession>
<dbReference type="Proteomes" id="UP000645390">
    <property type="component" value="Unassembled WGS sequence"/>
</dbReference>
<name>A0ABQ2BE65_9SPHI</name>
<proteinExistence type="predicted"/>
<comment type="caution">
    <text evidence="2">The sequence shown here is derived from an EMBL/GenBank/DDBJ whole genome shotgun (WGS) entry which is preliminary data.</text>
</comment>
<keyword evidence="3" id="KW-1185">Reference proteome</keyword>
<dbReference type="InterPro" id="IPR010582">
    <property type="entry name" value="Catalase_immune_responsive"/>
</dbReference>
<protein>
    <recommendedName>
        <fullName evidence="1">Catalase immune-responsive domain-containing protein</fullName>
    </recommendedName>
</protein>
<dbReference type="Pfam" id="PF06628">
    <property type="entry name" value="Catalase-rel"/>
    <property type="match status" value="1"/>
</dbReference>
<dbReference type="EMBL" id="BMDJ01000002">
    <property type="protein sequence ID" value="GGI24080.1"/>
    <property type="molecule type" value="Genomic_DNA"/>
</dbReference>
<feature type="domain" description="Catalase immune-responsive" evidence="1">
    <location>
        <begin position="1"/>
        <end position="51"/>
    </location>
</feature>
<sequence length="74" mass="8089">MDQQAKKNTIANIVSAMGGINGVKKDEIVNRQLCHWFRADMNLGLGIVKGLDLNLDKGMEGMVNSDITEKATNN</sequence>
<dbReference type="RefSeq" id="WP_229746638.1">
    <property type="nucleotide sequence ID" value="NZ_BMDJ01000002.1"/>
</dbReference>
<evidence type="ECO:0000313" key="2">
    <source>
        <dbReference type="EMBL" id="GGI24080.1"/>
    </source>
</evidence>